<dbReference type="Proteomes" id="UP000622552">
    <property type="component" value="Unassembled WGS sequence"/>
</dbReference>
<gene>
    <name evidence="1" type="ORF">IW245_005575</name>
</gene>
<dbReference type="AlphaFoldDB" id="A0A8J7GWX3"/>
<comment type="caution">
    <text evidence="1">The sequence shown here is derived from an EMBL/GenBank/DDBJ whole genome shotgun (WGS) entry which is preliminary data.</text>
</comment>
<dbReference type="EMBL" id="JADOUF010000001">
    <property type="protein sequence ID" value="MBG6139381.1"/>
    <property type="molecule type" value="Genomic_DNA"/>
</dbReference>
<keyword evidence="2" id="KW-1185">Reference proteome</keyword>
<accession>A0A8J7GWX3</accession>
<evidence type="ECO:0000313" key="1">
    <source>
        <dbReference type="EMBL" id="MBG6139381.1"/>
    </source>
</evidence>
<reference evidence="1" key="1">
    <citation type="submission" date="2020-11" db="EMBL/GenBank/DDBJ databases">
        <title>Sequencing the genomes of 1000 actinobacteria strains.</title>
        <authorList>
            <person name="Klenk H.-P."/>
        </authorList>
    </citation>
    <scope>NUCLEOTIDE SEQUENCE</scope>
    <source>
        <strain evidence="1">DSM 45356</strain>
    </source>
</reference>
<name>A0A8J7GWX3_9ACTN</name>
<proteinExistence type="predicted"/>
<sequence length="58" mass="6530">MTTPADLLAYAHARLSALLDRADSDMNTEPRDLQYIVEDLLDELHALRVVIDPNRPNA</sequence>
<dbReference type="RefSeq" id="WP_197006046.1">
    <property type="nucleotide sequence ID" value="NZ_BONS01000012.1"/>
</dbReference>
<protein>
    <submittedName>
        <fullName evidence="1">Putative nucleotidyltransferase</fullName>
    </submittedName>
</protein>
<evidence type="ECO:0000313" key="2">
    <source>
        <dbReference type="Proteomes" id="UP000622552"/>
    </source>
</evidence>
<organism evidence="1 2">
    <name type="scientific">Longispora fulva</name>
    <dbReference type="NCBI Taxonomy" id="619741"/>
    <lineage>
        <taxon>Bacteria</taxon>
        <taxon>Bacillati</taxon>
        <taxon>Actinomycetota</taxon>
        <taxon>Actinomycetes</taxon>
        <taxon>Micromonosporales</taxon>
        <taxon>Micromonosporaceae</taxon>
        <taxon>Longispora</taxon>
    </lineage>
</organism>